<dbReference type="STRING" id="991.IW20_18235"/>
<dbReference type="eggNOG" id="COG0457">
    <property type="taxonomic scope" value="Bacteria"/>
</dbReference>
<feature type="signal peptide" evidence="1">
    <location>
        <begin position="1"/>
        <end position="21"/>
    </location>
</feature>
<name>A0A086A7E8_FLAHY</name>
<sequence length="692" mass="79478">MNIKKEIVLVFCFLLGLSIQAQDMQEGFTNLEKGEFAQAEIFFSKILKTYPDNKTAKLCYGRAVGLNSSPEKATVIFSELLKKYPDDFEIQLNYAECMLWNKNFSEAKPYYFGLIAKHPESFPALLGYANTLSNLKQYEEALIYVNKALAVSVKNPNALVSKKYIRMGYANQLVQQQDYKTALSLLDENFEDFPKDKETLMNKANIYLITKDKKNATKVYRELAVSKKDSLFSLNGLSLVSHIAERDSEALSIAKKALKNSQFIEDIKLQNQTKERYVQALIWNRKYKEAAAKIKEYQISNPNENWVLALSATLGMYRSDFKESIADYQNILVNDAKSFDGNLGISNAYFADGEPLKAYEAVDTTLKIFENQKDAIGFLKKLNENFTPSVEEIISYSFDNGKNEAYANNTVLNFPISTKWAFLGMYQYRKTENTVTKNSAVSNDFKVGAQWQFHPKINFNVLVGSSNARSFVSNYSQLLVDVFFKIKPLKLQDLELGYKRDIQNFNADLVSREITANNFYFNYNIGTNFKLGWFTQYYYSAQSDSNQRNLLFTSLYYNFLSKPILKAGFNYQFIAFQKQLPTIYFSPSKFNAYEIFVDFLKDEKSAENNAIFYTLSAATGFQYIENDSKQSTYRVQAKFGYKFSDRFLANFYGVKSNIASATAAGFQYTEVGLRLRWMLTSKPVFKVKKNEK</sequence>
<dbReference type="PANTHER" id="PTHR12558:SF44">
    <property type="entry name" value="TETRATRICOPEPTIDE REPEAT-CONTAINING PROTEIN"/>
    <property type="match status" value="1"/>
</dbReference>
<dbReference type="InterPro" id="IPR019734">
    <property type="entry name" value="TPR_rpt"/>
</dbReference>
<dbReference type="InterPro" id="IPR011990">
    <property type="entry name" value="TPR-like_helical_dom_sf"/>
</dbReference>
<dbReference type="RefSeq" id="WP_035625418.1">
    <property type="nucleotide sequence ID" value="NZ_JBEWQG010000033.1"/>
</dbReference>
<dbReference type="PANTHER" id="PTHR12558">
    <property type="entry name" value="CELL DIVISION CYCLE 16,23,27"/>
    <property type="match status" value="1"/>
</dbReference>
<keyword evidence="5" id="KW-1185">Reference proteome</keyword>
<protein>
    <submittedName>
        <fullName evidence="2">Uncharacterized protein</fullName>
    </submittedName>
</protein>
<reference evidence="2 4" key="1">
    <citation type="submission" date="2014-07" db="EMBL/GenBank/DDBJ databases">
        <title>Genome of Flavobacterium hydatis DSM 2063.</title>
        <authorList>
            <person name="Pipes S.E."/>
            <person name="Stropko S.J."/>
            <person name="Newman J.D."/>
        </authorList>
    </citation>
    <scope>NUCLEOTIDE SEQUENCE [LARGE SCALE GENOMIC DNA]</scope>
    <source>
        <strain evidence="2 4">DSM 2063</strain>
    </source>
</reference>
<reference evidence="3 5" key="2">
    <citation type="submission" date="2016-11" db="EMBL/GenBank/DDBJ databases">
        <title>Whole genomes of Flavobacteriaceae.</title>
        <authorList>
            <person name="Stine C."/>
            <person name="Li C."/>
            <person name="Tadesse D."/>
        </authorList>
    </citation>
    <scope>NUCLEOTIDE SEQUENCE [LARGE SCALE GENOMIC DNA]</scope>
    <source>
        <strain evidence="3 5">ATCC 29551</strain>
    </source>
</reference>
<dbReference type="Proteomes" id="UP000028712">
    <property type="component" value="Unassembled WGS sequence"/>
</dbReference>
<dbReference type="AlphaFoldDB" id="A0A086A7E8"/>
<comment type="caution">
    <text evidence="2">The sequence shown here is derived from an EMBL/GenBank/DDBJ whole genome shotgun (WGS) entry which is preliminary data.</text>
</comment>
<dbReference type="Gene3D" id="1.25.40.10">
    <property type="entry name" value="Tetratricopeptide repeat domain"/>
    <property type="match status" value="2"/>
</dbReference>
<evidence type="ECO:0000313" key="5">
    <source>
        <dbReference type="Proteomes" id="UP000198424"/>
    </source>
</evidence>
<evidence type="ECO:0000313" key="4">
    <source>
        <dbReference type="Proteomes" id="UP000028712"/>
    </source>
</evidence>
<accession>A0A086A7E8</accession>
<dbReference type="GO" id="GO:0051301">
    <property type="term" value="P:cell division"/>
    <property type="evidence" value="ECO:0007669"/>
    <property type="project" value="TreeGrafter"/>
</dbReference>
<evidence type="ECO:0000256" key="1">
    <source>
        <dbReference type="SAM" id="SignalP"/>
    </source>
</evidence>
<keyword evidence="1" id="KW-0732">Signal</keyword>
<evidence type="ECO:0000313" key="2">
    <source>
        <dbReference type="EMBL" id="KFF12612.1"/>
    </source>
</evidence>
<dbReference type="SUPFAM" id="SSF48452">
    <property type="entry name" value="TPR-like"/>
    <property type="match status" value="2"/>
</dbReference>
<organism evidence="2 4">
    <name type="scientific">Flavobacterium hydatis</name>
    <name type="common">Cytophaga aquatilis</name>
    <dbReference type="NCBI Taxonomy" id="991"/>
    <lineage>
        <taxon>Bacteria</taxon>
        <taxon>Pseudomonadati</taxon>
        <taxon>Bacteroidota</taxon>
        <taxon>Flavobacteriia</taxon>
        <taxon>Flavobacteriales</taxon>
        <taxon>Flavobacteriaceae</taxon>
        <taxon>Flavobacterium</taxon>
    </lineage>
</organism>
<gene>
    <name evidence="3" type="ORF">B0A62_22450</name>
    <name evidence="2" type="ORF">IW20_18235</name>
</gene>
<feature type="chain" id="PRO_5001802362" evidence="1">
    <location>
        <begin position="22"/>
        <end position="692"/>
    </location>
</feature>
<dbReference type="EMBL" id="MUGY01000037">
    <property type="protein sequence ID" value="OXA87688.1"/>
    <property type="molecule type" value="Genomic_DNA"/>
</dbReference>
<dbReference type="Proteomes" id="UP000198424">
    <property type="component" value="Unassembled WGS sequence"/>
</dbReference>
<evidence type="ECO:0000313" key="3">
    <source>
        <dbReference type="EMBL" id="OXA87688.1"/>
    </source>
</evidence>
<proteinExistence type="predicted"/>
<dbReference type="EMBL" id="JPRM01000030">
    <property type="protein sequence ID" value="KFF12612.1"/>
    <property type="molecule type" value="Genomic_DNA"/>
</dbReference>
<dbReference type="Pfam" id="PF13181">
    <property type="entry name" value="TPR_8"/>
    <property type="match status" value="1"/>
</dbReference>